<dbReference type="Proteomes" id="UP001426770">
    <property type="component" value="Unassembled WGS sequence"/>
</dbReference>
<name>A0ABP9WFI6_9MICO</name>
<evidence type="ECO:0000256" key="3">
    <source>
        <dbReference type="ARBA" id="ARBA00022692"/>
    </source>
</evidence>
<evidence type="ECO:0000313" key="9">
    <source>
        <dbReference type="EMBL" id="GAA5518555.1"/>
    </source>
</evidence>
<evidence type="ECO:0000256" key="2">
    <source>
        <dbReference type="ARBA" id="ARBA00004829"/>
    </source>
</evidence>
<keyword evidence="7" id="KW-0413">Isomerase</keyword>
<comment type="caution">
    <text evidence="9">The sequence shown here is derived from an EMBL/GenBank/DDBJ whole genome shotgun (WGS) entry which is preliminary data.</text>
</comment>
<organism evidence="9 10">
    <name type="scientific">Demequina sediminis</name>
    <dbReference type="NCBI Taxonomy" id="1930058"/>
    <lineage>
        <taxon>Bacteria</taxon>
        <taxon>Bacillati</taxon>
        <taxon>Actinomycetota</taxon>
        <taxon>Actinomycetes</taxon>
        <taxon>Micrococcales</taxon>
        <taxon>Demequinaceae</taxon>
        <taxon>Demequina</taxon>
    </lineage>
</organism>
<evidence type="ECO:0000256" key="5">
    <source>
        <dbReference type="ARBA" id="ARBA00022989"/>
    </source>
</evidence>
<feature type="transmembrane region" description="Helical" evidence="8">
    <location>
        <begin position="81"/>
        <end position="98"/>
    </location>
</feature>
<feature type="transmembrane region" description="Helical" evidence="8">
    <location>
        <begin position="36"/>
        <end position="61"/>
    </location>
</feature>
<keyword evidence="3 8" id="KW-0812">Transmembrane</keyword>
<evidence type="ECO:0000256" key="7">
    <source>
        <dbReference type="ARBA" id="ARBA00023235"/>
    </source>
</evidence>
<comment type="pathway">
    <text evidence="2">Carotenoid biosynthesis.</text>
</comment>
<dbReference type="RefSeq" id="WP_286214443.1">
    <property type="nucleotide sequence ID" value="NZ_AP027736.1"/>
</dbReference>
<evidence type="ECO:0000256" key="4">
    <source>
        <dbReference type="ARBA" id="ARBA00022746"/>
    </source>
</evidence>
<protein>
    <recommendedName>
        <fullName evidence="11">Lycopene cyclase domain-containing protein</fullName>
    </recommendedName>
</protein>
<evidence type="ECO:0000313" key="10">
    <source>
        <dbReference type="Proteomes" id="UP001426770"/>
    </source>
</evidence>
<keyword evidence="10" id="KW-1185">Reference proteome</keyword>
<keyword evidence="4" id="KW-0125">Carotenoid biosynthesis</keyword>
<evidence type="ECO:0008006" key="11">
    <source>
        <dbReference type="Google" id="ProtNLM"/>
    </source>
</evidence>
<proteinExistence type="predicted"/>
<feature type="transmembrane region" description="Helical" evidence="8">
    <location>
        <begin position="6"/>
        <end position="24"/>
    </location>
</feature>
<gene>
    <name evidence="9" type="ORF">Lsed01_00984</name>
</gene>
<dbReference type="EMBL" id="BAABRR010000004">
    <property type="protein sequence ID" value="GAA5518555.1"/>
    <property type="molecule type" value="Genomic_DNA"/>
</dbReference>
<keyword evidence="6 8" id="KW-0472">Membrane</keyword>
<evidence type="ECO:0000256" key="6">
    <source>
        <dbReference type="ARBA" id="ARBA00023136"/>
    </source>
</evidence>
<keyword evidence="5 8" id="KW-1133">Transmembrane helix</keyword>
<reference evidence="9 10" key="1">
    <citation type="submission" date="2024-02" db="EMBL/GenBank/DDBJ databases">
        <title>Lysinimicrobium sediminis NBRC 112286.</title>
        <authorList>
            <person name="Ichikawa N."/>
            <person name="Katano-Makiyama Y."/>
            <person name="Hidaka K."/>
        </authorList>
    </citation>
    <scope>NUCLEOTIDE SEQUENCE [LARGE SCALE GENOMIC DNA]</scope>
    <source>
        <strain evidence="9 10">NBRC 112286</strain>
    </source>
</reference>
<sequence length="109" mass="12126">MTHAFYLIALVVSIAGLVTLDARYRIAIFDRPRPALLTLAIGVAFFLVWDAIGVGLGIFFVGEAPYQTGIMLAPEIPLEELFFLILLVYQTLLLWRWFDGRRAQAGAVA</sequence>
<accession>A0ABP9WFI6</accession>
<dbReference type="InterPro" id="IPR017825">
    <property type="entry name" value="Lycopene_cyclase_dom"/>
</dbReference>
<evidence type="ECO:0000256" key="1">
    <source>
        <dbReference type="ARBA" id="ARBA00004141"/>
    </source>
</evidence>
<evidence type="ECO:0000256" key="8">
    <source>
        <dbReference type="SAM" id="Phobius"/>
    </source>
</evidence>
<dbReference type="NCBIfam" id="TIGR03462">
    <property type="entry name" value="CarR_dom_SF"/>
    <property type="match status" value="1"/>
</dbReference>
<comment type="subcellular location">
    <subcellularLocation>
        <location evidence="1">Membrane</location>
        <topology evidence="1">Multi-pass membrane protein</topology>
    </subcellularLocation>
</comment>